<protein>
    <submittedName>
        <fullName evidence="1">Uncharacterized protein</fullName>
    </submittedName>
</protein>
<dbReference type="EMBL" id="LFZO01000015">
    <property type="protein sequence ID" value="KXT17769.1"/>
    <property type="molecule type" value="Genomic_DNA"/>
</dbReference>
<name>A0A139ISQ3_9PEZI</name>
<evidence type="ECO:0000313" key="1">
    <source>
        <dbReference type="EMBL" id="KXT17769.1"/>
    </source>
</evidence>
<keyword evidence="2" id="KW-1185">Reference proteome</keyword>
<dbReference type="Proteomes" id="UP000073492">
    <property type="component" value="Unassembled WGS sequence"/>
</dbReference>
<proteinExistence type="predicted"/>
<accession>A0A139ISQ3</accession>
<comment type="caution">
    <text evidence="1">The sequence shown here is derived from an EMBL/GenBank/DDBJ whole genome shotgun (WGS) entry which is preliminary data.</text>
</comment>
<dbReference type="AlphaFoldDB" id="A0A139ISQ3"/>
<organism evidence="1 2">
    <name type="scientific">Pseudocercospora musae</name>
    <dbReference type="NCBI Taxonomy" id="113226"/>
    <lineage>
        <taxon>Eukaryota</taxon>
        <taxon>Fungi</taxon>
        <taxon>Dikarya</taxon>
        <taxon>Ascomycota</taxon>
        <taxon>Pezizomycotina</taxon>
        <taxon>Dothideomycetes</taxon>
        <taxon>Dothideomycetidae</taxon>
        <taxon>Mycosphaerellales</taxon>
        <taxon>Mycosphaerellaceae</taxon>
        <taxon>Pseudocercospora</taxon>
    </lineage>
</organism>
<sequence length="220" mass="23895">MPSSAALARRCSMHGLNEILSTGLDSVLAFTSGRSGFHTRMLVLTVFAISAPVGDHDILRILGASVVLEPVGESESSTGLAVLKCSATASFRRARGRGGGGIVREGSEVGLEGENEDRRKHNEIPNAVAKPSRNQQSSLLTVERTVEVVFCFGILFGVVRVDTVLGTRRSAFITQQCRFLDLHLTFLSSLTRVSLIIRFIGSCRLLSSRMRHGKIGVRWQ</sequence>
<evidence type="ECO:0000313" key="2">
    <source>
        <dbReference type="Proteomes" id="UP000073492"/>
    </source>
</evidence>
<reference evidence="1 2" key="1">
    <citation type="submission" date="2015-07" db="EMBL/GenBank/DDBJ databases">
        <title>Comparative genomics of the Sigatoka disease complex on banana suggests a link between parallel evolutionary changes in Pseudocercospora fijiensis and Pseudocercospora eumusae and increased virulence on the banana host.</title>
        <authorList>
            <person name="Chang T.-C."/>
            <person name="Salvucci A."/>
            <person name="Crous P.W."/>
            <person name="Stergiopoulos I."/>
        </authorList>
    </citation>
    <scope>NUCLEOTIDE SEQUENCE [LARGE SCALE GENOMIC DNA]</scope>
    <source>
        <strain evidence="1 2">CBS 116634</strain>
    </source>
</reference>
<gene>
    <name evidence="1" type="ORF">AC579_3613</name>
</gene>
<dbReference type="OrthoDB" id="2154985at2759"/>